<dbReference type="GO" id="GO:0016740">
    <property type="term" value="F:transferase activity"/>
    <property type="evidence" value="ECO:0007669"/>
    <property type="project" value="UniProtKB-KW"/>
</dbReference>
<evidence type="ECO:0000256" key="10">
    <source>
        <dbReference type="ARBA" id="ARBA00032441"/>
    </source>
</evidence>
<evidence type="ECO:0000256" key="2">
    <source>
        <dbReference type="ARBA" id="ARBA00007599"/>
    </source>
</evidence>
<dbReference type="SUPFAM" id="SSF52540">
    <property type="entry name" value="P-loop containing nucleoside triphosphate hydrolases"/>
    <property type="match status" value="1"/>
</dbReference>
<dbReference type="Gene3D" id="3.90.1200.10">
    <property type="match status" value="1"/>
</dbReference>
<dbReference type="Gene3D" id="3.40.50.300">
    <property type="entry name" value="P-loop containing nucleotide triphosphate hydrolases"/>
    <property type="match status" value="1"/>
</dbReference>
<dbReference type="Proteomes" id="UP000323886">
    <property type="component" value="Unassembled WGS sequence"/>
</dbReference>
<keyword evidence="4" id="KW-0963">Cytoplasm</keyword>
<keyword evidence="8" id="KW-0067">ATP-binding</keyword>
<dbReference type="RefSeq" id="WP_150097630.1">
    <property type="nucleotide sequence ID" value="NZ_VWPL01000016.1"/>
</dbReference>
<dbReference type="Pfam" id="PF02367">
    <property type="entry name" value="TsaE"/>
    <property type="match status" value="1"/>
</dbReference>
<dbReference type="Pfam" id="PF01636">
    <property type="entry name" value="APH"/>
    <property type="match status" value="1"/>
</dbReference>
<dbReference type="InterPro" id="IPR011009">
    <property type="entry name" value="Kinase-like_dom_sf"/>
</dbReference>
<dbReference type="GO" id="GO:0046872">
    <property type="term" value="F:metal ion binding"/>
    <property type="evidence" value="ECO:0007669"/>
    <property type="project" value="UniProtKB-KW"/>
</dbReference>
<sequence>MTDAPAGSAWDVELPDERATLRLARDLAAMLRPGDLVTLAGDLGAGKSTLARAVIRTLAGDETLEVPSPTYTLMQLYDHLPVPVVHADLYRVRSADELEEIGFDEAREGAAVLVEWPERAAALFPADRLEIVMALAPSRGPDARHARLVGHGAFAARLKRVREIRVFLHAAGWGDAVRRPLAGDASSRRFERLSEPGRHAVLMDAPARPDGPPVRGGLPYSRIAHLAETVTPFVAMAHALRERGLSAPDILAADLARGLLIVEDLGDGRLVEGTPPRPIVARYRAAIELLAALHATPLPPCVPVAVRVDHILPRYDFDAFLIEVELLVDWYLPFRGVVAEPGLREAFAALWREALGAVIGADNGAATSDAPDHAATTNAATTNGAKNDEATWVLRDVHSPNLIWLEDREGLARVGLIDFQDAVIGPAAYDVASLAQDARVDVAEDVELALLGHYVAQRRGVDPAFDAKRFARDYAVLGAQRATKILGIFARLAKRDGKPLYLAHMPRVARYLGRCLAHPHLAPLKAWYAAHVPLDDLPGGAAR</sequence>
<evidence type="ECO:0000256" key="6">
    <source>
        <dbReference type="ARBA" id="ARBA00022723"/>
    </source>
</evidence>
<feature type="domain" description="Aminoglycoside phosphotransferase" evidence="11">
    <location>
        <begin position="179"/>
        <end position="449"/>
    </location>
</feature>
<comment type="similarity">
    <text evidence="2">Belongs to the TsaE family.</text>
</comment>
<name>A0A5M6HX17_9HYPH</name>
<organism evidence="12 13">
    <name type="scientific">Blastochloris sulfoviridis</name>
    <dbReference type="NCBI Taxonomy" id="50712"/>
    <lineage>
        <taxon>Bacteria</taxon>
        <taxon>Pseudomonadati</taxon>
        <taxon>Pseudomonadota</taxon>
        <taxon>Alphaproteobacteria</taxon>
        <taxon>Hyphomicrobiales</taxon>
        <taxon>Blastochloridaceae</taxon>
        <taxon>Blastochloris</taxon>
    </lineage>
</organism>
<evidence type="ECO:0000256" key="7">
    <source>
        <dbReference type="ARBA" id="ARBA00022741"/>
    </source>
</evidence>
<keyword evidence="13" id="KW-1185">Reference proteome</keyword>
<keyword evidence="12" id="KW-0808">Transferase</keyword>
<dbReference type="OrthoDB" id="9809275at2"/>
<evidence type="ECO:0000256" key="5">
    <source>
        <dbReference type="ARBA" id="ARBA00022694"/>
    </source>
</evidence>
<keyword evidence="6" id="KW-0479">Metal-binding</keyword>
<keyword evidence="9" id="KW-0460">Magnesium</keyword>
<dbReference type="PANTHER" id="PTHR33540:SF2">
    <property type="entry name" value="TRNA THREONYLCARBAMOYLADENOSINE BIOSYNTHESIS PROTEIN TSAE"/>
    <property type="match status" value="1"/>
</dbReference>
<evidence type="ECO:0000256" key="8">
    <source>
        <dbReference type="ARBA" id="ARBA00022840"/>
    </source>
</evidence>
<dbReference type="InterPro" id="IPR002575">
    <property type="entry name" value="Aminoglycoside_PTrfase"/>
</dbReference>
<evidence type="ECO:0000256" key="1">
    <source>
        <dbReference type="ARBA" id="ARBA00004496"/>
    </source>
</evidence>
<dbReference type="InterPro" id="IPR012180">
    <property type="entry name" value="Bifunc_ATPase/PTrfase"/>
</dbReference>
<proteinExistence type="inferred from homology"/>
<evidence type="ECO:0000256" key="9">
    <source>
        <dbReference type="ARBA" id="ARBA00022842"/>
    </source>
</evidence>
<dbReference type="PIRSF" id="PIRSF036599">
    <property type="entry name" value="AtpPhos"/>
    <property type="match status" value="1"/>
</dbReference>
<dbReference type="EMBL" id="VWPL01000016">
    <property type="protein sequence ID" value="KAA5600453.1"/>
    <property type="molecule type" value="Genomic_DNA"/>
</dbReference>
<evidence type="ECO:0000259" key="11">
    <source>
        <dbReference type="Pfam" id="PF01636"/>
    </source>
</evidence>
<evidence type="ECO:0000313" key="13">
    <source>
        <dbReference type="Proteomes" id="UP000323886"/>
    </source>
</evidence>
<dbReference type="SUPFAM" id="SSF56112">
    <property type="entry name" value="Protein kinase-like (PK-like)"/>
    <property type="match status" value="1"/>
</dbReference>
<comment type="subcellular location">
    <subcellularLocation>
        <location evidence="1">Cytoplasm</location>
    </subcellularLocation>
</comment>
<dbReference type="NCBIfam" id="TIGR00150">
    <property type="entry name" value="T6A_YjeE"/>
    <property type="match status" value="1"/>
</dbReference>
<keyword evidence="5" id="KW-0819">tRNA processing</keyword>
<dbReference type="GO" id="GO:0005524">
    <property type="term" value="F:ATP binding"/>
    <property type="evidence" value="ECO:0007669"/>
    <property type="project" value="UniProtKB-KW"/>
</dbReference>
<accession>A0A5M6HX17</accession>
<dbReference type="Gene3D" id="3.30.200.20">
    <property type="entry name" value="Phosphorylase Kinase, domain 1"/>
    <property type="match status" value="1"/>
</dbReference>
<protein>
    <recommendedName>
        <fullName evidence="3">tRNA threonylcarbamoyladenosine biosynthesis protein TsaE</fullName>
    </recommendedName>
    <alternativeName>
        <fullName evidence="10">t(6)A37 threonylcarbamoyladenosine biosynthesis protein TsaE</fullName>
    </alternativeName>
</protein>
<gene>
    <name evidence="12" type="primary">tsaE</name>
    <name evidence="12" type="ORF">F1193_10475</name>
</gene>
<dbReference type="GO" id="GO:0002949">
    <property type="term" value="P:tRNA threonylcarbamoyladenosine modification"/>
    <property type="evidence" value="ECO:0007669"/>
    <property type="project" value="InterPro"/>
</dbReference>
<evidence type="ECO:0000256" key="4">
    <source>
        <dbReference type="ARBA" id="ARBA00022490"/>
    </source>
</evidence>
<reference evidence="12 13" key="1">
    <citation type="submission" date="2019-09" db="EMBL/GenBank/DDBJ databases">
        <title>Draft Whole-Genome sequence of Blastochloris sulfoviridis DSM 729.</title>
        <authorList>
            <person name="Meyer T.E."/>
            <person name="Kyndt J.A."/>
        </authorList>
    </citation>
    <scope>NUCLEOTIDE SEQUENCE [LARGE SCALE GENOMIC DNA]</scope>
    <source>
        <strain evidence="12 13">DSM 729</strain>
    </source>
</reference>
<evidence type="ECO:0000256" key="3">
    <source>
        <dbReference type="ARBA" id="ARBA00019010"/>
    </source>
</evidence>
<evidence type="ECO:0000313" key="12">
    <source>
        <dbReference type="EMBL" id="KAA5600453.1"/>
    </source>
</evidence>
<dbReference type="InterPro" id="IPR027417">
    <property type="entry name" value="P-loop_NTPase"/>
</dbReference>
<dbReference type="PANTHER" id="PTHR33540">
    <property type="entry name" value="TRNA THREONYLCARBAMOYLADENOSINE BIOSYNTHESIS PROTEIN TSAE"/>
    <property type="match status" value="1"/>
</dbReference>
<dbReference type="InterPro" id="IPR003442">
    <property type="entry name" value="T6A_TsaE"/>
</dbReference>
<comment type="caution">
    <text evidence="12">The sequence shown here is derived from an EMBL/GenBank/DDBJ whole genome shotgun (WGS) entry which is preliminary data.</text>
</comment>
<dbReference type="GO" id="GO:0005737">
    <property type="term" value="C:cytoplasm"/>
    <property type="evidence" value="ECO:0007669"/>
    <property type="project" value="UniProtKB-SubCell"/>
</dbReference>
<dbReference type="AlphaFoldDB" id="A0A5M6HX17"/>
<keyword evidence="7" id="KW-0547">Nucleotide-binding</keyword>